<sequence length="228" mass="25914">MKTPTEKAMNNLKESMVQMRHDAVEEIKDGLRACIDECADHIYEKYEVTDRQTRQPVVLEGCNLMETISDSEWYQHGMLELLKQNEDDAFEQMTWIVEPEDAPVGCTPTDRTTADPPSTMILTTCLPVGRDQYMRGIEELGKASLAQHAILHKACQHLQTIPDVVNYDTAAQEAHSIAKLKQFIHTQWVAEARKAHYVYGLLMRGRGRGIDCQATSVLQQQMAHMNLK</sequence>
<proteinExistence type="predicted"/>
<evidence type="ECO:0000313" key="1">
    <source>
        <dbReference type="EMBL" id="KAF9691693.1"/>
    </source>
</evidence>
<reference evidence="1" key="2">
    <citation type="submission" date="2020-09" db="EMBL/GenBank/DDBJ databases">
        <title>Reference genome assembly for Australian Ascochyta lentis isolate Al4.</title>
        <authorList>
            <person name="Lee R.C."/>
            <person name="Farfan-Caceres L.M."/>
            <person name="Debler J.W."/>
            <person name="Williams A.H."/>
            <person name="Henares B.M."/>
        </authorList>
    </citation>
    <scope>NUCLEOTIDE SEQUENCE</scope>
    <source>
        <strain evidence="1">Al4</strain>
    </source>
</reference>
<accession>A0A8H7IV51</accession>
<gene>
    <name evidence="1" type="ORF">EKO04_010291</name>
</gene>
<evidence type="ECO:0000313" key="2">
    <source>
        <dbReference type="Proteomes" id="UP000651452"/>
    </source>
</evidence>
<dbReference type="Proteomes" id="UP000651452">
    <property type="component" value="Unassembled WGS sequence"/>
</dbReference>
<name>A0A8H7IV51_9PLEO</name>
<keyword evidence="2" id="KW-1185">Reference proteome</keyword>
<organism evidence="1 2">
    <name type="scientific">Ascochyta lentis</name>
    <dbReference type="NCBI Taxonomy" id="205686"/>
    <lineage>
        <taxon>Eukaryota</taxon>
        <taxon>Fungi</taxon>
        <taxon>Dikarya</taxon>
        <taxon>Ascomycota</taxon>
        <taxon>Pezizomycotina</taxon>
        <taxon>Dothideomycetes</taxon>
        <taxon>Pleosporomycetidae</taxon>
        <taxon>Pleosporales</taxon>
        <taxon>Pleosporineae</taxon>
        <taxon>Didymellaceae</taxon>
        <taxon>Ascochyta</taxon>
    </lineage>
</organism>
<dbReference type="OrthoDB" id="3770823at2759"/>
<comment type="caution">
    <text evidence="1">The sequence shown here is derived from an EMBL/GenBank/DDBJ whole genome shotgun (WGS) entry which is preliminary data.</text>
</comment>
<dbReference type="AlphaFoldDB" id="A0A8H7IV51"/>
<reference evidence="1" key="1">
    <citation type="submission" date="2018-12" db="EMBL/GenBank/DDBJ databases">
        <authorList>
            <person name="Syme R.A."/>
            <person name="Farfan-Caceres L."/>
            <person name="Lichtenzveig J."/>
        </authorList>
    </citation>
    <scope>NUCLEOTIDE SEQUENCE</scope>
    <source>
        <strain evidence="1">Al4</strain>
    </source>
</reference>
<dbReference type="EMBL" id="RZGK01000020">
    <property type="protein sequence ID" value="KAF9691693.1"/>
    <property type="molecule type" value="Genomic_DNA"/>
</dbReference>
<protein>
    <submittedName>
        <fullName evidence="1">Uncharacterized protein</fullName>
    </submittedName>
</protein>